<dbReference type="OrthoDB" id="4864772at2"/>
<feature type="domain" description="DUF2231" evidence="2">
    <location>
        <begin position="6"/>
        <end position="145"/>
    </location>
</feature>
<keyword evidence="1" id="KW-0472">Membrane</keyword>
<feature type="transmembrane region" description="Helical" evidence="1">
    <location>
        <begin position="41"/>
        <end position="60"/>
    </location>
</feature>
<feature type="transmembrane region" description="Helical" evidence="1">
    <location>
        <begin position="12"/>
        <end position="34"/>
    </location>
</feature>
<evidence type="ECO:0000313" key="4">
    <source>
        <dbReference type="Proteomes" id="UP000199103"/>
    </source>
</evidence>
<protein>
    <recommendedName>
        <fullName evidence="2">DUF2231 domain-containing protein</fullName>
    </recommendedName>
</protein>
<name>A0A1H1Y7H8_9ACTN</name>
<dbReference type="EMBL" id="LT629772">
    <property type="protein sequence ID" value="SDT17325.1"/>
    <property type="molecule type" value="Genomic_DNA"/>
</dbReference>
<proteinExistence type="predicted"/>
<gene>
    <name evidence="3" type="ORF">SAMN04489812_4433</name>
</gene>
<dbReference type="STRING" id="630515.SAMN04489812_4433"/>
<dbReference type="RefSeq" id="WP_091527544.1">
    <property type="nucleotide sequence ID" value="NZ_LT629772.1"/>
</dbReference>
<reference evidence="3 4" key="1">
    <citation type="submission" date="2016-10" db="EMBL/GenBank/DDBJ databases">
        <authorList>
            <person name="de Groot N.N."/>
        </authorList>
    </citation>
    <scope>NUCLEOTIDE SEQUENCE [LARGE SCALE GENOMIC DNA]</scope>
    <source>
        <strain evidence="3 4">DSM 21800</strain>
    </source>
</reference>
<dbReference type="AlphaFoldDB" id="A0A1H1Y7H8"/>
<sequence length="151" mass="15871">MITVNGLPIHPLLVHFVLVLLPGASLLAILGSVWPAAQRKFTFLTPLLALVGLILVPITVTAGENLADHMGIGAAINEHATLARRILPFAIGLFVTSAGQWAYLRFVRRRTWMTVLIALLVIAAAIATTVQVVLTGDAGAHAVWGGIGGAK</sequence>
<feature type="transmembrane region" description="Helical" evidence="1">
    <location>
        <begin position="86"/>
        <end position="104"/>
    </location>
</feature>
<dbReference type="Pfam" id="PF09990">
    <property type="entry name" value="DUF2231"/>
    <property type="match status" value="1"/>
</dbReference>
<keyword evidence="1" id="KW-0812">Transmembrane</keyword>
<dbReference type="InterPro" id="IPR019251">
    <property type="entry name" value="DUF2231_TM"/>
</dbReference>
<accession>A0A1H1Y7H8</accession>
<dbReference type="Proteomes" id="UP000199103">
    <property type="component" value="Chromosome I"/>
</dbReference>
<evidence type="ECO:0000256" key="1">
    <source>
        <dbReference type="SAM" id="Phobius"/>
    </source>
</evidence>
<keyword evidence="1" id="KW-1133">Transmembrane helix</keyword>
<evidence type="ECO:0000313" key="3">
    <source>
        <dbReference type="EMBL" id="SDT17325.1"/>
    </source>
</evidence>
<organism evidence="3 4">
    <name type="scientific">Microlunatus soli</name>
    <dbReference type="NCBI Taxonomy" id="630515"/>
    <lineage>
        <taxon>Bacteria</taxon>
        <taxon>Bacillati</taxon>
        <taxon>Actinomycetota</taxon>
        <taxon>Actinomycetes</taxon>
        <taxon>Propionibacteriales</taxon>
        <taxon>Propionibacteriaceae</taxon>
        <taxon>Microlunatus</taxon>
    </lineage>
</organism>
<keyword evidence="4" id="KW-1185">Reference proteome</keyword>
<evidence type="ECO:0000259" key="2">
    <source>
        <dbReference type="Pfam" id="PF09990"/>
    </source>
</evidence>
<feature type="transmembrane region" description="Helical" evidence="1">
    <location>
        <begin position="111"/>
        <end position="134"/>
    </location>
</feature>